<dbReference type="PRINTS" id="PR00033">
    <property type="entry name" value="HTHASNC"/>
</dbReference>
<gene>
    <name evidence="5" type="ORF">EDC56_1166</name>
</gene>
<evidence type="ECO:0000256" key="2">
    <source>
        <dbReference type="ARBA" id="ARBA00023125"/>
    </source>
</evidence>
<dbReference type="GO" id="GO:0005829">
    <property type="term" value="C:cytosol"/>
    <property type="evidence" value="ECO:0007669"/>
    <property type="project" value="TreeGrafter"/>
</dbReference>
<accession>A0A3N2E0I6</accession>
<sequence>MTDYRDAVSSRIASANNLALDDVDYQIIALLRTDGRMPYRSLAKELGLTEATVRARVKRLEESETMRVVAVTDIEAAGFGMLLAVGVQVEGRPALDVSTDLAKVEGVYSVSQVVGSHDIEVLSIAQDQQAVDAMLRQLAEVKGVRKIMPSMAVDVLKNQPNWVPFE</sequence>
<name>A0A3N2E0I6_9GAMM</name>
<organism evidence="5 6">
    <name type="scientific">Sinobacterium caligoides</name>
    <dbReference type="NCBI Taxonomy" id="933926"/>
    <lineage>
        <taxon>Bacteria</taxon>
        <taxon>Pseudomonadati</taxon>
        <taxon>Pseudomonadota</taxon>
        <taxon>Gammaproteobacteria</taxon>
        <taxon>Cellvibrionales</taxon>
        <taxon>Spongiibacteraceae</taxon>
        <taxon>Sinobacterium</taxon>
    </lineage>
</organism>
<dbReference type="SUPFAM" id="SSF46785">
    <property type="entry name" value="Winged helix' DNA-binding domain"/>
    <property type="match status" value="1"/>
</dbReference>
<dbReference type="Gene3D" id="1.10.10.10">
    <property type="entry name" value="Winged helix-like DNA-binding domain superfamily/Winged helix DNA-binding domain"/>
    <property type="match status" value="1"/>
</dbReference>
<dbReference type="PANTHER" id="PTHR30154">
    <property type="entry name" value="LEUCINE-RESPONSIVE REGULATORY PROTEIN"/>
    <property type="match status" value="1"/>
</dbReference>
<dbReference type="SMART" id="SM00344">
    <property type="entry name" value="HTH_ASNC"/>
    <property type="match status" value="1"/>
</dbReference>
<dbReference type="InterPro" id="IPR011991">
    <property type="entry name" value="ArsR-like_HTH"/>
</dbReference>
<dbReference type="OrthoDB" id="8590699at2"/>
<dbReference type="GO" id="GO:0006355">
    <property type="term" value="P:regulation of DNA-templated transcription"/>
    <property type="evidence" value="ECO:0007669"/>
    <property type="project" value="UniProtKB-ARBA"/>
</dbReference>
<keyword evidence="3" id="KW-0804">Transcription</keyword>
<dbReference type="GO" id="GO:0043200">
    <property type="term" value="P:response to amino acid"/>
    <property type="evidence" value="ECO:0007669"/>
    <property type="project" value="TreeGrafter"/>
</dbReference>
<keyword evidence="2" id="KW-0238">DNA-binding</keyword>
<proteinExistence type="predicted"/>
<evidence type="ECO:0000256" key="3">
    <source>
        <dbReference type="ARBA" id="ARBA00023163"/>
    </source>
</evidence>
<evidence type="ECO:0000259" key="4">
    <source>
        <dbReference type="PROSITE" id="PS50956"/>
    </source>
</evidence>
<dbReference type="Proteomes" id="UP000275394">
    <property type="component" value="Unassembled WGS sequence"/>
</dbReference>
<comment type="caution">
    <text evidence="5">The sequence shown here is derived from an EMBL/GenBank/DDBJ whole genome shotgun (WGS) entry which is preliminary data.</text>
</comment>
<dbReference type="InterPro" id="IPR019888">
    <property type="entry name" value="Tscrpt_reg_AsnC-like"/>
</dbReference>
<dbReference type="GO" id="GO:0043565">
    <property type="term" value="F:sequence-specific DNA binding"/>
    <property type="evidence" value="ECO:0007669"/>
    <property type="project" value="InterPro"/>
</dbReference>
<dbReference type="PROSITE" id="PS50956">
    <property type="entry name" value="HTH_ASNC_2"/>
    <property type="match status" value="1"/>
</dbReference>
<dbReference type="SUPFAM" id="SSF54909">
    <property type="entry name" value="Dimeric alpha+beta barrel"/>
    <property type="match status" value="1"/>
</dbReference>
<evidence type="ECO:0000256" key="1">
    <source>
        <dbReference type="ARBA" id="ARBA00023015"/>
    </source>
</evidence>
<dbReference type="AlphaFoldDB" id="A0A3N2E0I6"/>
<evidence type="ECO:0000313" key="5">
    <source>
        <dbReference type="EMBL" id="ROS05620.1"/>
    </source>
</evidence>
<evidence type="ECO:0000313" key="6">
    <source>
        <dbReference type="Proteomes" id="UP000275394"/>
    </source>
</evidence>
<dbReference type="RefSeq" id="WP_123711515.1">
    <property type="nucleotide sequence ID" value="NZ_RKHR01000003.1"/>
</dbReference>
<reference evidence="5 6" key="1">
    <citation type="submission" date="2018-11" db="EMBL/GenBank/DDBJ databases">
        <title>Genomic Encyclopedia of Type Strains, Phase IV (KMG-IV): sequencing the most valuable type-strain genomes for metagenomic binning, comparative biology and taxonomic classification.</title>
        <authorList>
            <person name="Goeker M."/>
        </authorList>
    </citation>
    <scope>NUCLEOTIDE SEQUENCE [LARGE SCALE GENOMIC DNA]</scope>
    <source>
        <strain evidence="5 6">DSM 100316</strain>
    </source>
</reference>
<keyword evidence="6" id="KW-1185">Reference proteome</keyword>
<protein>
    <submittedName>
        <fullName evidence="5">Lrp/AsnC family transcriptional regulator for asnA, asnC and gidA</fullName>
    </submittedName>
</protein>
<feature type="domain" description="HTH asnC-type" evidence="4">
    <location>
        <begin position="20"/>
        <end position="80"/>
    </location>
</feature>
<dbReference type="EMBL" id="RKHR01000003">
    <property type="protein sequence ID" value="ROS05620.1"/>
    <property type="molecule type" value="Genomic_DNA"/>
</dbReference>
<dbReference type="Gene3D" id="3.30.70.920">
    <property type="match status" value="1"/>
</dbReference>
<dbReference type="InterPro" id="IPR036390">
    <property type="entry name" value="WH_DNA-bd_sf"/>
</dbReference>
<keyword evidence="1" id="KW-0805">Transcription regulation</keyword>
<dbReference type="PANTHER" id="PTHR30154:SF34">
    <property type="entry name" value="TRANSCRIPTIONAL REGULATOR AZLB"/>
    <property type="match status" value="1"/>
</dbReference>
<dbReference type="InterPro" id="IPR011008">
    <property type="entry name" value="Dimeric_a/b-barrel"/>
</dbReference>
<dbReference type="InterPro" id="IPR036388">
    <property type="entry name" value="WH-like_DNA-bd_sf"/>
</dbReference>
<dbReference type="InterPro" id="IPR000485">
    <property type="entry name" value="AsnC-type_HTH_dom"/>
</dbReference>
<dbReference type="Pfam" id="PF13404">
    <property type="entry name" value="HTH_AsnC-type"/>
    <property type="match status" value="1"/>
</dbReference>
<dbReference type="CDD" id="cd00090">
    <property type="entry name" value="HTH_ARSR"/>
    <property type="match status" value="1"/>
</dbReference>